<dbReference type="Proteomes" id="UP000190409">
    <property type="component" value="Unassembled WGS sequence"/>
</dbReference>
<reference evidence="4 6" key="1">
    <citation type="submission" date="2017-01" db="EMBL/GenBank/DDBJ databases">
        <title>Complete Genome Sequence of Dolosigranulum pigrum isolated from a Patient with interstitial lung disease.</title>
        <authorList>
            <person name="Mukhopadhyay R."/>
            <person name="Joaquin J."/>
            <person name="Hogue R."/>
            <person name="Fitzgerald S."/>
            <person name="Jospin G."/>
            <person name="Eisen J.A."/>
            <person name="Chaturvedi V."/>
        </authorList>
    </citation>
    <scope>NUCLEOTIDE SEQUENCE [LARGE SCALE GENOMIC DNA]</scope>
    <source>
        <strain evidence="4 6">15S00348</strain>
    </source>
</reference>
<comment type="caution">
    <text evidence="4">The sequence shown here is derived from an EMBL/GenBank/DDBJ whole genome shotgun (WGS) entry which is preliminary data.</text>
</comment>
<dbReference type="InterPro" id="IPR007721">
    <property type="entry name" value="RbsD_FucU"/>
</dbReference>
<keyword evidence="2 4" id="KW-0413">Isomerase</keyword>
<dbReference type="Proteomes" id="UP000249099">
    <property type="component" value="Unassembled WGS sequence"/>
</dbReference>
<name>A0A1S8KP80_9LACT</name>
<evidence type="ECO:0000256" key="1">
    <source>
        <dbReference type="ARBA" id="ARBA00000223"/>
    </source>
</evidence>
<dbReference type="EMBL" id="MUYF01000003">
    <property type="protein sequence ID" value="OOL81453.1"/>
    <property type="molecule type" value="Genomic_DNA"/>
</dbReference>
<dbReference type="InterPro" id="IPR023750">
    <property type="entry name" value="RbsD-like_sf"/>
</dbReference>
<dbReference type="OrthoDB" id="9805009at2"/>
<dbReference type="AlphaFoldDB" id="A0A1S8KP80"/>
<dbReference type="GO" id="GO:0062193">
    <property type="term" value="F:D-ribose pyranase activity"/>
    <property type="evidence" value="ECO:0007669"/>
    <property type="project" value="UniProtKB-EC"/>
</dbReference>
<organism evidence="4 6">
    <name type="scientific">Dolosigranulum pigrum</name>
    <dbReference type="NCBI Taxonomy" id="29394"/>
    <lineage>
        <taxon>Bacteria</taxon>
        <taxon>Bacillati</taxon>
        <taxon>Bacillota</taxon>
        <taxon>Bacilli</taxon>
        <taxon>Lactobacillales</taxon>
        <taxon>Carnobacteriaceae</taxon>
        <taxon>Dolosigranulum</taxon>
    </lineage>
</organism>
<evidence type="ECO:0000256" key="2">
    <source>
        <dbReference type="ARBA" id="ARBA00023235"/>
    </source>
</evidence>
<dbReference type="RefSeq" id="WP_004637019.1">
    <property type="nucleotide sequence ID" value="NZ_CBCRTD010000005.1"/>
</dbReference>
<evidence type="ECO:0000313" key="4">
    <source>
        <dbReference type="EMBL" id="OOL81453.1"/>
    </source>
</evidence>
<dbReference type="Pfam" id="PF05025">
    <property type="entry name" value="RbsD_FucU"/>
    <property type="match status" value="1"/>
</dbReference>
<reference evidence="5 7" key="2">
    <citation type="submission" date="2017-03" db="EMBL/GenBank/DDBJ databases">
        <title>wgs assembly of Dolosigranulum pigrum KPL CDC strains.</title>
        <authorList>
            <person name="Brugger S.D."/>
            <person name="Pettigrew M."/>
            <person name="Kong Y."/>
            <person name="Lemon K.P."/>
        </authorList>
    </citation>
    <scope>NUCLEOTIDE SEQUENCE [LARGE SCALE GENOMIC DNA]</scope>
    <source>
        <strain evidence="5 7">KPL1931_CDC4294-98</strain>
    </source>
</reference>
<dbReference type="GeneID" id="42695090"/>
<proteinExistence type="predicted"/>
<dbReference type="PANTHER" id="PTHR31690:SF4">
    <property type="entry name" value="FUCOSE MUTAROTASE"/>
    <property type="match status" value="1"/>
</dbReference>
<gene>
    <name evidence="5" type="ORF">B8A44_04295</name>
    <name evidence="4" type="ORF">BWX42_06720</name>
</gene>
<dbReference type="InterPro" id="IPR050443">
    <property type="entry name" value="RbsD/FucU_mutarotase"/>
</dbReference>
<evidence type="ECO:0000313" key="6">
    <source>
        <dbReference type="Proteomes" id="UP000190409"/>
    </source>
</evidence>
<dbReference type="GO" id="GO:0042806">
    <property type="term" value="F:fucose binding"/>
    <property type="evidence" value="ECO:0007669"/>
    <property type="project" value="TreeGrafter"/>
</dbReference>
<protein>
    <submittedName>
        <fullName evidence="4">Fucose isomerase</fullName>
    </submittedName>
</protein>
<dbReference type="GO" id="GO:0036373">
    <property type="term" value="F:L-fucose mutarotase activity"/>
    <property type="evidence" value="ECO:0007669"/>
    <property type="project" value="UniProtKB-EC"/>
</dbReference>
<evidence type="ECO:0000313" key="5">
    <source>
        <dbReference type="EMBL" id="RAN63971.1"/>
    </source>
</evidence>
<dbReference type="SUPFAM" id="SSF102546">
    <property type="entry name" value="RbsD-like"/>
    <property type="match status" value="1"/>
</dbReference>
<dbReference type="PANTHER" id="PTHR31690">
    <property type="entry name" value="FUCOSE MUTAROTASE"/>
    <property type="match status" value="1"/>
</dbReference>
<dbReference type="Gene3D" id="3.40.1650.10">
    <property type="entry name" value="RbsD-like domain"/>
    <property type="match status" value="1"/>
</dbReference>
<evidence type="ECO:0000313" key="7">
    <source>
        <dbReference type="Proteomes" id="UP000249099"/>
    </source>
</evidence>
<sequence>MLKKIPPILSPELMKVLMQMGHGDEIVIADGNFPSASHNAQVIDCSGHGALELLEAILEFFPLDTYSDDQAVLMQVVAGDEANQPEIWEDYHQSLQASPEYAGKLTHIDRFDFYDRTKEAFAVIQTSETALYANLLLKKGVVN</sequence>
<dbReference type="GO" id="GO:0006004">
    <property type="term" value="P:fucose metabolic process"/>
    <property type="evidence" value="ECO:0007669"/>
    <property type="project" value="TreeGrafter"/>
</dbReference>
<comment type="catalytic activity">
    <reaction evidence="1">
        <text>beta-D-ribopyranose = beta-D-ribofuranose</text>
        <dbReference type="Rhea" id="RHEA:25432"/>
        <dbReference type="ChEBI" id="CHEBI:27476"/>
        <dbReference type="ChEBI" id="CHEBI:47002"/>
        <dbReference type="EC" id="5.4.99.62"/>
    </reaction>
</comment>
<accession>A0A1S8KP80</accession>
<evidence type="ECO:0000256" key="3">
    <source>
        <dbReference type="ARBA" id="ARBA00036324"/>
    </source>
</evidence>
<dbReference type="EMBL" id="NAQV01000011">
    <property type="protein sequence ID" value="RAN63971.1"/>
    <property type="molecule type" value="Genomic_DNA"/>
</dbReference>
<comment type="catalytic activity">
    <reaction evidence="3">
        <text>alpha-L-fucose = beta-L-fucose</text>
        <dbReference type="Rhea" id="RHEA:25580"/>
        <dbReference type="ChEBI" id="CHEBI:42548"/>
        <dbReference type="ChEBI" id="CHEBI:42589"/>
        <dbReference type="EC" id="5.1.3.29"/>
    </reaction>
</comment>